<evidence type="ECO:0000313" key="2">
    <source>
        <dbReference type="Proteomes" id="UP000887013"/>
    </source>
</evidence>
<evidence type="ECO:0000313" key="1">
    <source>
        <dbReference type="EMBL" id="GFU01586.1"/>
    </source>
</evidence>
<proteinExistence type="predicted"/>
<organism evidence="1 2">
    <name type="scientific">Nephila pilipes</name>
    <name type="common">Giant wood spider</name>
    <name type="synonym">Nephila maculata</name>
    <dbReference type="NCBI Taxonomy" id="299642"/>
    <lineage>
        <taxon>Eukaryota</taxon>
        <taxon>Metazoa</taxon>
        <taxon>Ecdysozoa</taxon>
        <taxon>Arthropoda</taxon>
        <taxon>Chelicerata</taxon>
        <taxon>Arachnida</taxon>
        <taxon>Araneae</taxon>
        <taxon>Araneomorphae</taxon>
        <taxon>Entelegynae</taxon>
        <taxon>Araneoidea</taxon>
        <taxon>Nephilidae</taxon>
        <taxon>Nephila</taxon>
    </lineage>
</organism>
<reference evidence="1" key="1">
    <citation type="submission" date="2020-08" db="EMBL/GenBank/DDBJ databases">
        <title>Multicomponent nature underlies the extraordinary mechanical properties of spider dragline silk.</title>
        <authorList>
            <person name="Kono N."/>
            <person name="Nakamura H."/>
            <person name="Mori M."/>
            <person name="Yoshida Y."/>
            <person name="Ohtoshi R."/>
            <person name="Malay A.D."/>
            <person name="Moran D.A.P."/>
            <person name="Tomita M."/>
            <person name="Numata K."/>
            <person name="Arakawa K."/>
        </authorList>
    </citation>
    <scope>NUCLEOTIDE SEQUENCE</scope>
</reference>
<sequence length="85" mass="9721">MEANFKSNDPITLRCRGCNTMVATHPATVCNDIEYFVETAFNIHFGLVSDEGEMTLYCQRCGIIVGDCNRYSIVKRFYKNLVIRC</sequence>
<keyword evidence="2" id="KW-1185">Reference proteome</keyword>
<gene>
    <name evidence="1" type="ORF">NPIL_596951</name>
</gene>
<protein>
    <submittedName>
        <fullName evidence="1">Uncharacterized protein</fullName>
    </submittedName>
</protein>
<dbReference type="Proteomes" id="UP000887013">
    <property type="component" value="Unassembled WGS sequence"/>
</dbReference>
<dbReference type="EMBL" id="BMAW01027323">
    <property type="protein sequence ID" value="GFU01586.1"/>
    <property type="molecule type" value="Genomic_DNA"/>
</dbReference>
<accession>A0A8X6Q5M5</accession>
<comment type="caution">
    <text evidence="1">The sequence shown here is derived from an EMBL/GenBank/DDBJ whole genome shotgun (WGS) entry which is preliminary data.</text>
</comment>
<dbReference type="AlphaFoldDB" id="A0A8X6Q5M5"/>
<name>A0A8X6Q5M5_NEPPI</name>